<dbReference type="SUPFAM" id="SSF51306">
    <property type="entry name" value="LexA/Signal peptidase"/>
    <property type="match status" value="1"/>
</dbReference>
<evidence type="ECO:0000313" key="4">
    <source>
        <dbReference type="Proteomes" id="UP000425960"/>
    </source>
</evidence>
<name>A0A5K7ZKK3_9BACT</name>
<sequence length="154" mass="17295">MNKPRLNAKFSCCLALLCLSLAVGMAIPDRLTMTKTDSVKYHLFWEIDRKALQIGDYVRLPLFEPSVGCNPCSIVKRIGCLPGDRLVGEDMNYYCNGKYLGQCMTGKNIVPFRFTGKVPPGMVFLVGDRDNSYDSRYFGFKSISDIETVLSPLF</sequence>
<dbReference type="KEGG" id="dov:DSCO28_13410"/>
<dbReference type="RefSeq" id="WP_155321629.1">
    <property type="nucleotide sequence ID" value="NZ_AP021876.1"/>
</dbReference>
<gene>
    <name evidence="3" type="ORF">DSCO28_13410</name>
</gene>
<dbReference type="GO" id="GO:0006465">
    <property type="term" value="P:signal peptide processing"/>
    <property type="evidence" value="ECO:0007669"/>
    <property type="project" value="InterPro"/>
</dbReference>
<keyword evidence="1" id="KW-0732">Signal</keyword>
<dbReference type="InterPro" id="IPR036286">
    <property type="entry name" value="LexA/Signal_pep-like_sf"/>
</dbReference>
<dbReference type="GO" id="GO:0004252">
    <property type="term" value="F:serine-type endopeptidase activity"/>
    <property type="evidence" value="ECO:0007669"/>
    <property type="project" value="InterPro"/>
</dbReference>
<reference evidence="3 4" key="1">
    <citation type="submission" date="2019-11" db="EMBL/GenBank/DDBJ databases">
        <title>Comparative genomics of hydrocarbon-degrading Desulfosarcina strains.</title>
        <authorList>
            <person name="Watanabe M."/>
            <person name="Kojima H."/>
            <person name="Fukui M."/>
        </authorList>
    </citation>
    <scope>NUCLEOTIDE SEQUENCE [LARGE SCALE GENOMIC DNA]</scope>
    <source>
        <strain evidence="3 4">28bB2T</strain>
    </source>
</reference>
<feature type="domain" description="Peptidase S26" evidence="2">
    <location>
        <begin position="31"/>
        <end position="146"/>
    </location>
</feature>
<evidence type="ECO:0000313" key="3">
    <source>
        <dbReference type="EMBL" id="BBO80775.1"/>
    </source>
</evidence>
<dbReference type="AlphaFoldDB" id="A0A5K7ZKK3"/>
<evidence type="ECO:0000259" key="2">
    <source>
        <dbReference type="Pfam" id="PF10502"/>
    </source>
</evidence>
<feature type="chain" id="PRO_5024306102" evidence="1">
    <location>
        <begin position="26"/>
        <end position="154"/>
    </location>
</feature>
<dbReference type="Pfam" id="PF10502">
    <property type="entry name" value="Peptidase_S26"/>
    <property type="match status" value="1"/>
</dbReference>
<evidence type="ECO:0000256" key="1">
    <source>
        <dbReference type="SAM" id="SignalP"/>
    </source>
</evidence>
<proteinExistence type="predicted"/>
<feature type="signal peptide" evidence="1">
    <location>
        <begin position="1"/>
        <end position="25"/>
    </location>
</feature>
<protein>
    <submittedName>
        <fullName evidence="3">Conjugal transfer protein TraF</fullName>
    </submittedName>
</protein>
<accession>A0A5K7ZKK3</accession>
<organism evidence="3 4">
    <name type="scientific">Desulfosarcina ovata subsp. sediminis</name>
    <dbReference type="NCBI Taxonomy" id="885957"/>
    <lineage>
        <taxon>Bacteria</taxon>
        <taxon>Pseudomonadati</taxon>
        <taxon>Thermodesulfobacteriota</taxon>
        <taxon>Desulfobacteria</taxon>
        <taxon>Desulfobacterales</taxon>
        <taxon>Desulfosarcinaceae</taxon>
        <taxon>Desulfosarcina</taxon>
    </lineage>
</organism>
<dbReference type="Proteomes" id="UP000425960">
    <property type="component" value="Chromosome"/>
</dbReference>
<dbReference type="EMBL" id="AP021876">
    <property type="protein sequence ID" value="BBO80775.1"/>
    <property type="molecule type" value="Genomic_DNA"/>
</dbReference>
<dbReference type="InterPro" id="IPR019533">
    <property type="entry name" value="Peptidase_S26"/>
</dbReference>
<dbReference type="Gene3D" id="2.10.109.10">
    <property type="entry name" value="Umud Fragment, subunit A"/>
    <property type="match status" value="1"/>
</dbReference>